<dbReference type="SUPFAM" id="SSF48452">
    <property type="entry name" value="TPR-like"/>
    <property type="match status" value="1"/>
</dbReference>
<evidence type="ECO:0000256" key="4">
    <source>
        <dbReference type="SAM" id="Coils"/>
    </source>
</evidence>
<evidence type="ECO:0000313" key="6">
    <source>
        <dbReference type="EMBL" id="MBC8753702.1"/>
    </source>
</evidence>
<dbReference type="EMBL" id="JACGWS010000002">
    <property type="protein sequence ID" value="MBC8753702.1"/>
    <property type="molecule type" value="Genomic_DNA"/>
</dbReference>
<feature type="repeat" description="TPR" evidence="3">
    <location>
        <begin position="240"/>
        <end position="273"/>
    </location>
</feature>
<dbReference type="InterPro" id="IPR011990">
    <property type="entry name" value="TPR-like_helical_dom_sf"/>
</dbReference>
<dbReference type="SMART" id="SM00028">
    <property type="entry name" value="TPR"/>
    <property type="match status" value="3"/>
</dbReference>
<comment type="caution">
    <text evidence="6">The sequence shown here is derived from an EMBL/GenBank/DDBJ whole genome shotgun (WGS) entry which is preliminary data.</text>
</comment>
<feature type="transmembrane region" description="Helical" evidence="5">
    <location>
        <begin position="73"/>
        <end position="95"/>
    </location>
</feature>
<evidence type="ECO:0000313" key="7">
    <source>
        <dbReference type="Proteomes" id="UP000619238"/>
    </source>
</evidence>
<dbReference type="InterPro" id="IPR019734">
    <property type="entry name" value="TPR_rpt"/>
</dbReference>
<reference evidence="6 7" key="1">
    <citation type="submission" date="2020-07" db="EMBL/GenBank/DDBJ databases">
        <title>Description of Kordia aestuariivivens sp. nov., isolated from a tidal flat.</title>
        <authorList>
            <person name="Park S."/>
            <person name="Yoon J.-H."/>
        </authorList>
    </citation>
    <scope>NUCLEOTIDE SEQUENCE [LARGE SCALE GENOMIC DNA]</scope>
    <source>
        <strain evidence="6 7">YSTF-M3</strain>
    </source>
</reference>
<dbReference type="InterPro" id="IPR044244">
    <property type="entry name" value="TTC27/Emw1"/>
</dbReference>
<proteinExistence type="predicted"/>
<dbReference type="Pfam" id="PF00515">
    <property type="entry name" value="TPR_1"/>
    <property type="match status" value="2"/>
</dbReference>
<evidence type="ECO:0000256" key="3">
    <source>
        <dbReference type="PROSITE-ProRule" id="PRU00339"/>
    </source>
</evidence>
<evidence type="ECO:0000256" key="2">
    <source>
        <dbReference type="ARBA" id="ARBA00022803"/>
    </source>
</evidence>
<protein>
    <submittedName>
        <fullName evidence="6">Tetratricopeptide repeat protein</fullName>
    </submittedName>
</protein>
<dbReference type="PANTHER" id="PTHR16193:SF0">
    <property type="entry name" value="TETRATRICOPEPTIDE REPEAT PROTEIN 27"/>
    <property type="match status" value="1"/>
</dbReference>
<dbReference type="PROSITE" id="PS50005">
    <property type="entry name" value="TPR"/>
    <property type="match status" value="3"/>
</dbReference>
<accession>A0ABR7Q580</accession>
<keyword evidence="5" id="KW-0472">Membrane</keyword>
<keyword evidence="4" id="KW-0175">Coiled coil</keyword>
<feature type="repeat" description="TPR" evidence="3">
    <location>
        <begin position="172"/>
        <end position="205"/>
    </location>
</feature>
<organism evidence="6 7">
    <name type="scientific">Kordia aestuariivivens</name>
    <dbReference type="NCBI Taxonomy" id="2759037"/>
    <lineage>
        <taxon>Bacteria</taxon>
        <taxon>Pseudomonadati</taxon>
        <taxon>Bacteroidota</taxon>
        <taxon>Flavobacteriia</taxon>
        <taxon>Flavobacteriales</taxon>
        <taxon>Flavobacteriaceae</taxon>
        <taxon>Kordia</taxon>
    </lineage>
</organism>
<feature type="repeat" description="TPR" evidence="3">
    <location>
        <begin position="206"/>
        <end position="239"/>
    </location>
</feature>
<keyword evidence="7" id="KW-1185">Reference proteome</keyword>
<keyword evidence="2 3" id="KW-0802">TPR repeat</keyword>
<sequence>MKKILIIFTYLFILNNMFCQTVENSETDIINQSEKYNIIKLQNEIEILKNSISDLKSNNLMYSRFYEESQSSISLTVNIFMIFIGGAFILFVYLFKRPDLMWKKVKNTEKKAKIILNGLNLKIEKIDFLRKHQETIFILNKKSLFNYTDEDWNLVNIFSENASDLEENNRTFNDWIFLGLSAYRKITLRKSVEAFKKAIEINPNSEIAWKHLGTVYDKNHQIDKAISAYKKVIELNPNNDVAYNNLAIEYVTLGKFEEAQGNFLKAIRLNPNNCYVYTNYFEACLVNNVPLDNKLVEVFKDRFSDNKSANASFEMLNIYDKIIKQNINDLNIELKKWRANYQTLSWDESFRDIETWINSETVDPKYKKDLMYALNFFSSDSPFKNRP</sequence>
<dbReference type="PROSITE" id="PS50293">
    <property type="entry name" value="TPR_REGION"/>
    <property type="match status" value="2"/>
</dbReference>
<feature type="coiled-coil region" evidence="4">
    <location>
        <begin position="31"/>
        <end position="58"/>
    </location>
</feature>
<gene>
    <name evidence="6" type="ORF">H2O64_03415</name>
</gene>
<evidence type="ECO:0000256" key="1">
    <source>
        <dbReference type="ARBA" id="ARBA00022737"/>
    </source>
</evidence>
<keyword evidence="5" id="KW-0812">Transmembrane</keyword>
<dbReference type="PANTHER" id="PTHR16193">
    <property type="entry name" value="TETRATRICOPEPTIDE REPEAT PROTEIN 27"/>
    <property type="match status" value="1"/>
</dbReference>
<keyword evidence="5" id="KW-1133">Transmembrane helix</keyword>
<dbReference type="Proteomes" id="UP000619238">
    <property type="component" value="Unassembled WGS sequence"/>
</dbReference>
<evidence type="ECO:0000256" key="5">
    <source>
        <dbReference type="SAM" id="Phobius"/>
    </source>
</evidence>
<dbReference type="RefSeq" id="WP_187560746.1">
    <property type="nucleotide sequence ID" value="NZ_JACGWS010000002.1"/>
</dbReference>
<keyword evidence="1" id="KW-0677">Repeat</keyword>
<dbReference type="Gene3D" id="1.25.40.10">
    <property type="entry name" value="Tetratricopeptide repeat domain"/>
    <property type="match status" value="1"/>
</dbReference>
<name>A0ABR7Q580_9FLAO</name>